<accession>A0A9P6EBN6</accession>
<comment type="caution">
    <text evidence="1">The sequence shown here is derived from an EMBL/GenBank/DDBJ whole genome shotgun (WGS) entry which is preliminary data.</text>
</comment>
<gene>
    <name evidence="1" type="ORF">CPB83DRAFT_858542</name>
</gene>
<protein>
    <submittedName>
        <fullName evidence="1">Uncharacterized protein</fullName>
    </submittedName>
</protein>
<dbReference type="EMBL" id="MU157876">
    <property type="protein sequence ID" value="KAF9526030.1"/>
    <property type="molecule type" value="Genomic_DNA"/>
</dbReference>
<evidence type="ECO:0000313" key="1">
    <source>
        <dbReference type="EMBL" id="KAF9526030.1"/>
    </source>
</evidence>
<sequence length="57" mass="6714">MISRKKRGQPGYRFLIHRYEFTPSSWHFQVLDSVCVCLMGSQINGRGSRLSHWITMN</sequence>
<name>A0A9P6EBN6_9AGAR</name>
<organism evidence="1 2">
    <name type="scientific">Crepidotus variabilis</name>
    <dbReference type="NCBI Taxonomy" id="179855"/>
    <lineage>
        <taxon>Eukaryota</taxon>
        <taxon>Fungi</taxon>
        <taxon>Dikarya</taxon>
        <taxon>Basidiomycota</taxon>
        <taxon>Agaricomycotina</taxon>
        <taxon>Agaricomycetes</taxon>
        <taxon>Agaricomycetidae</taxon>
        <taxon>Agaricales</taxon>
        <taxon>Agaricineae</taxon>
        <taxon>Crepidotaceae</taxon>
        <taxon>Crepidotus</taxon>
    </lineage>
</organism>
<evidence type="ECO:0000313" key="2">
    <source>
        <dbReference type="Proteomes" id="UP000807306"/>
    </source>
</evidence>
<reference evidence="1" key="1">
    <citation type="submission" date="2020-11" db="EMBL/GenBank/DDBJ databases">
        <authorList>
            <consortium name="DOE Joint Genome Institute"/>
            <person name="Ahrendt S."/>
            <person name="Riley R."/>
            <person name="Andreopoulos W."/>
            <person name="Labutti K."/>
            <person name="Pangilinan J."/>
            <person name="Ruiz-Duenas F.J."/>
            <person name="Barrasa J.M."/>
            <person name="Sanchez-Garcia M."/>
            <person name="Camarero S."/>
            <person name="Miyauchi S."/>
            <person name="Serrano A."/>
            <person name="Linde D."/>
            <person name="Babiker R."/>
            <person name="Drula E."/>
            <person name="Ayuso-Fernandez I."/>
            <person name="Pacheco R."/>
            <person name="Padilla G."/>
            <person name="Ferreira P."/>
            <person name="Barriuso J."/>
            <person name="Kellner H."/>
            <person name="Castanera R."/>
            <person name="Alfaro M."/>
            <person name="Ramirez L."/>
            <person name="Pisabarro A.G."/>
            <person name="Kuo A."/>
            <person name="Tritt A."/>
            <person name="Lipzen A."/>
            <person name="He G."/>
            <person name="Yan M."/>
            <person name="Ng V."/>
            <person name="Cullen D."/>
            <person name="Martin F."/>
            <person name="Rosso M.-N."/>
            <person name="Henrissat B."/>
            <person name="Hibbett D."/>
            <person name="Martinez A.T."/>
            <person name="Grigoriev I.V."/>
        </authorList>
    </citation>
    <scope>NUCLEOTIDE SEQUENCE</scope>
    <source>
        <strain evidence="1">CBS 506.95</strain>
    </source>
</reference>
<proteinExistence type="predicted"/>
<feature type="non-terminal residue" evidence="1">
    <location>
        <position position="57"/>
    </location>
</feature>
<keyword evidence="2" id="KW-1185">Reference proteome</keyword>
<dbReference type="Proteomes" id="UP000807306">
    <property type="component" value="Unassembled WGS sequence"/>
</dbReference>
<dbReference type="AlphaFoldDB" id="A0A9P6EBN6"/>